<dbReference type="InterPro" id="IPR043148">
    <property type="entry name" value="TagF_C"/>
</dbReference>
<dbReference type="Pfam" id="PF00535">
    <property type="entry name" value="Glycos_transf_2"/>
    <property type="match status" value="1"/>
</dbReference>
<dbReference type="Proteomes" id="UP001302696">
    <property type="component" value="Chromosome"/>
</dbReference>
<evidence type="ECO:0000256" key="5">
    <source>
        <dbReference type="ARBA" id="ARBA00022944"/>
    </source>
</evidence>
<dbReference type="Gene3D" id="3.90.550.10">
    <property type="entry name" value="Spore Coat Polysaccharide Biosynthesis Protein SpsA, Chain A"/>
    <property type="match status" value="1"/>
</dbReference>
<keyword evidence="9" id="KW-1185">Reference proteome</keyword>
<gene>
    <name evidence="8" type="ORF">N6G96_09680</name>
</gene>
<dbReference type="InterPro" id="IPR001173">
    <property type="entry name" value="Glyco_trans_2-like"/>
</dbReference>
<evidence type="ECO:0000256" key="6">
    <source>
        <dbReference type="ARBA" id="ARBA00023136"/>
    </source>
</evidence>
<dbReference type="InterPro" id="IPR051612">
    <property type="entry name" value="Teichoic_Acid_Biosynth"/>
</dbReference>
<feature type="domain" description="Glycosyltransferase 2-like" evidence="7">
    <location>
        <begin position="8"/>
        <end position="158"/>
    </location>
</feature>
<evidence type="ECO:0000313" key="9">
    <source>
        <dbReference type="Proteomes" id="UP001302696"/>
    </source>
</evidence>
<evidence type="ECO:0000256" key="2">
    <source>
        <dbReference type="ARBA" id="ARBA00010488"/>
    </source>
</evidence>
<evidence type="ECO:0000313" key="8">
    <source>
        <dbReference type="EMBL" id="WPC21521.1"/>
    </source>
</evidence>
<dbReference type="InterPro" id="IPR043149">
    <property type="entry name" value="TagF_N"/>
</dbReference>
<dbReference type="Gene3D" id="3.40.50.12580">
    <property type="match status" value="2"/>
</dbReference>
<dbReference type="Gene3D" id="3.40.50.11820">
    <property type="match status" value="2"/>
</dbReference>
<evidence type="ECO:0000256" key="3">
    <source>
        <dbReference type="ARBA" id="ARBA00022475"/>
    </source>
</evidence>
<reference evidence="9" key="1">
    <citation type="submission" date="2024-06" db="EMBL/GenBank/DDBJ databases">
        <authorList>
            <person name="Chang H.C."/>
            <person name="Mun S.Y."/>
        </authorList>
    </citation>
    <scope>NUCLEOTIDE SEQUENCE [LARGE SCALE GENOMIC DNA]</scope>
    <source>
        <strain evidence="9">KT1</strain>
    </source>
</reference>
<dbReference type="SUPFAM" id="SSF53756">
    <property type="entry name" value="UDP-Glycosyltransferase/glycogen phosphorylase"/>
    <property type="match status" value="2"/>
</dbReference>
<sequence>MSKPIMLSVVVACYNVADYLEECLDSLANQTYKLIEVIMIDDCSTDNGRTKNIVDKYDARYENFHAYHNLPNLGLSNTRNRGVKIAAGDYIAFVDGDDIVPSDAYRDLVNSVTATGSQVATGFVRRFDKFRDKPSYLHKKAISDTIQQTDLERNPELVYDSTSWNKLYSLSMVREHKMIFPANMLYEDIPFVMRAFVIASRESSIDILSDVVYRWRWRDGDSKSITQVKNAMKPYGDRLKILNMVRDYFLKANVSKHILDTFYVKVLMIDIPLFMDDIADADENFIFDFQRTTYLFLRDWGLLKSNLYEQLTVKMQLQYQALLAGNFGELKRYSYSGFKGSLTKRFIRHFWGKRAQTADSGADVKNTIQRVSQPDEQTIQIEGYVQPNSMKLHRIWLVSSNLGEHITASLVNIDTDKKMAIKISRVRAIGNIHLKNQDAPYSAYKALIDVQDALARLGNGTWKVQIALQYRGEKYESFAGQPISGNKKMTSIIDPKLEFNIVQRYNRHWDLTFIVRQNLNSGESSKEYKRETALKRVSGNGEGIILTFANPNNVLKPTLQINDETIGQLEKSVDHQFEFFISDEELSKYRGNMQHLVLINAQTNVPEKYAINYSRQSEIIHGNKYDVFISYKSTDGIWLMQEVPLVELQSAKWLKRSDNLAIEMAASIPENLDVNNFNESGSVELLSSNKKNRYLSIGEVTLQNGNFKISVPLVDANGLQVLSGSYRIYLVVAYEGMQKRMRVLDLKSISDQLDTYVGKRFNFILQHTNNGFLEFRTEQIASWMDRSKLRRGINYSILYPMMRMLPINRKLVVFESYWGDYFNGSPKAIYDYLRKSHPELKFVWILTNDQIPIEGKAKRAKRLGFKYWYYMARAKYLVENTNFPNQYSKRSGQIEVQTLHGTFMKTMGFDEPHFKNATGGVQRNFAVRNNRWDLLTVPSKYMADTATKAFDFQHEIVASGFPRNDALYQHDNPVYIEKVKRSLGIPLDKKVVLYAPTFRNNDDNSFDFELDLDKLRKKLSDEYVVLVRLHYFVGHSMSFVDHQGFVWDVSDYPDIADLYLISDVMITDYSSVMFDYGHLKRPMIFFSYDKDWYLNGDNRGVYLDYDQTVPGPIVETTDEIIKHLQDFSELENKYSAKIDQFYNKFCTYGRNGDASRIVSEKMLNLKPVTQDSIVHHLFINKVLRALRVADFQSKLLNTLSRILKKKNIIILESFFGTQFSDSPKAIYEYLKRSHPEYKLYWNVNRKNVDYFKEHEIPYVVRFGYKGILKQAQAKYWFTNTRRPFRWAKPQDTKLIQTWHGTPLKTIGTDVQTVTMPGVTQRSYHKQVIRDSARWDYLVAPNEYSYSIMQRAFRKPFTKMISSGYPRNDMLYNYTDSQVNKIKEVLEISQDEKVVLYAPTWRDNDFVRVDEYRAELRLDLDSLLEKLPENTTILIRTHYLIASQLDLTAYGKRVINVSDYGDVTDLYLISDVLITDYSSVMFDFANLKRPILFFAYDLDEYASDIRGFYIDYRKTMPGPIVKTNDELIPVLHDMLTQPDKYVNTVVYKTFLDKFASWEDGNSTQTLVEYVLQDKQYEVTEKNTNPQKIVIKDGSQLWSAIPETRQAKFVANYNYEPADSYSTTMNAQLRDPIHKNTVGDVWLKIGNKSNSEEKVWIRATDIESDSNSID</sequence>
<comment type="similarity">
    <text evidence="2">Belongs to the CDP-glycerol glycerophosphotransferase family.</text>
</comment>
<proteinExistence type="inferred from homology"/>
<organism evidence="8 9">
    <name type="scientific">Pediococcus inopinatus</name>
    <dbReference type="NCBI Taxonomy" id="114090"/>
    <lineage>
        <taxon>Bacteria</taxon>
        <taxon>Bacillati</taxon>
        <taxon>Bacillota</taxon>
        <taxon>Bacilli</taxon>
        <taxon>Lactobacillales</taxon>
        <taxon>Lactobacillaceae</taxon>
        <taxon>Pediococcus</taxon>
    </lineage>
</organism>
<keyword evidence="5" id="KW-0777">Teichoic acid biosynthesis</keyword>
<dbReference type="PANTHER" id="PTHR37316:SF3">
    <property type="entry name" value="TEICHOIC ACID GLYCEROL-PHOSPHATE TRANSFERASE"/>
    <property type="match status" value="1"/>
</dbReference>
<keyword evidence="4" id="KW-0808">Transferase</keyword>
<name>A0ABZ0Q3H6_9LACO</name>
<evidence type="ECO:0000256" key="1">
    <source>
        <dbReference type="ARBA" id="ARBA00004202"/>
    </source>
</evidence>
<keyword evidence="6" id="KW-0472">Membrane</keyword>
<dbReference type="InterPro" id="IPR007554">
    <property type="entry name" value="Glycerophosphate_synth"/>
</dbReference>
<keyword evidence="3" id="KW-1003">Cell membrane</keyword>
<dbReference type="EMBL" id="CP104778">
    <property type="protein sequence ID" value="WPC21521.1"/>
    <property type="molecule type" value="Genomic_DNA"/>
</dbReference>
<dbReference type="CDD" id="cd00761">
    <property type="entry name" value="Glyco_tranf_GTA_type"/>
    <property type="match status" value="1"/>
</dbReference>
<dbReference type="InterPro" id="IPR029044">
    <property type="entry name" value="Nucleotide-diphossugar_trans"/>
</dbReference>
<dbReference type="Pfam" id="PF04464">
    <property type="entry name" value="Glyphos_transf"/>
    <property type="match status" value="2"/>
</dbReference>
<evidence type="ECO:0000256" key="4">
    <source>
        <dbReference type="ARBA" id="ARBA00022679"/>
    </source>
</evidence>
<protein>
    <submittedName>
        <fullName evidence="8">Bifunctional glycosyltransferase family 2 protein/CDP-glycerol:glycerophosphate glycerophosphotransferase</fullName>
    </submittedName>
</protein>
<dbReference type="SUPFAM" id="SSF53448">
    <property type="entry name" value="Nucleotide-diphospho-sugar transferases"/>
    <property type="match status" value="1"/>
</dbReference>
<dbReference type="PANTHER" id="PTHR37316">
    <property type="entry name" value="TEICHOIC ACID GLYCEROL-PHOSPHATE PRIMASE"/>
    <property type="match status" value="1"/>
</dbReference>
<evidence type="ECO:0000259" key="7">
    <source>
        <dbReference type="Pfam" id="PF00535"/>
    </source>
</evidence>
<dbReference type="RefSeq" id="WP_323707529.1">
    <property type="nucleotide sequence ID" value="NZ_CP104774.1"/>
</dbReference>
<comment type="subcellular location">
    <subcellularLocation>
        <location evidence="1">Cell membrane</location>
        <topology evidence="1">Peripheral membrane protein</topology>
    </subcellularLocation>
</comment>
<accession>A0ABZ0Q3H6</accession>